<gene>
    <name evidence="2" type="ORF">OnM2_069023</name>
</gene>
<dbReference type="Proteomes" id="UP000286134">
    <property type="component" value="Unassembled WGS sequence"/>
</dbReference>
<proteinExistence type="predicted"/>
<reference evidence="2 3" key="1">
    <citation type="journal article" date="2018" name="BMC Genomics">
        <title>Comparative genome analyses reveal sequence features reflecting distinct modes of host-adaptation between dicot and monocot powdery mildew.</title>
        <authorList>
            <person name="Wu Y."/>
            <person name="Ma X."/>
            <person name="Pan Z."/>
            <person name="Kale S.D."/>
            <person name="Song Y."/>
            <person name="King H."/>
            <person name="Zhang Q."/>
            <person name="Presley C."/>
            <person name="Deng X."/>
            <person name="Wei C.I."/>
            <person name="Xiao S."/>
        </authorList>
    </citation>
    <scope>NUCLEOTIDE SEQUENCE [LARGE SCALE GENOMIC DNA]</scope>
    <source>
        <strain evidence="2">UMSG2</strain>
    </source>
</reference>
<protein>
    <submittedName>
        <fullName evidence="2">Putative eka-like protein</fullName>
    </submittedName>
</protein>
<evidence type="ECO:0000313" key="2">
    <source>
        <dbReference type="EMBL" id="RKF58219.1"/>
    </source>
</evidence>
<organism evidence="2 3">
    <name type="scientific">Erysiphe neolycopersici</name>
    <dbReference type="NCBI Taxonomy" id="212602"/>
    <lineage>
        <taxon>Eukaryota</taxon>
        <taxon>Fungi</taxon>
        <taxon>Dikarya</taxon>
        <taxon>Ascomycota</taxon>
        <taxon>Pezizomycotina</taxon>
        <taxon>Leotiomycetes</taxon>
        <taxon>Erysiphales</taxon>
        <taxon>Erysiphaceae</taxon>
        <taxon>Erysiphe</taxon>
    </lineage>
</organism>
<dbReference type="AlphaFoldDB" id="A0A420HLE6"/>
<dbReference type="EMBL" id="MCFK01006914">
    <property type="protein sequence ID" value="RKF58219.1"/>
    <property type="molecule type" value="Genomic_DNA"/>
</dbReference>
<feature type="compositionally biased region" description="Polar residues" evidence="1">
    <location>
        <begin position="66"/>
        <end position="76"/>
    </location>
</feature>
<feature type="region of interest" description="Disordered" evidence="1">
    <location>
        <begin position="1"/>
        <end position="23"/>
    </location>
</feature>
<feature type="compositionally biased region" description="Basic and acidic residues" evidence="1">
    <location>
        <begin position="53"/>
        <end position="65"/>
    </location>
</feature>
<comment type="caution">
    <text evidence="2">The sequence shown here is derived from an EMBL/GenBank/DDBJ whole genome shotgun (WGS) entry which is preliminary data.</text>
</comment>
<feature type="non-terminal residue" evidence="2">
    <location>
        <position position="179"/>
    </location>
</feature>
<accession>A0A420HLE6</accession>
<evidence type="ECO:0000256" key="1">
    <source>
        <dbReference type="SAM" id="MobiDB-lite"/>
    </source>
</evidence>
<sequence>MENDLRKKGDCTPDTEMIDETPYGQMKTQMNLYFNSDRRDKFTCLYNQPHQQNTERNKTPEETSRKTSIAPSQPQSHDLRVKITQRSENSPENALEAHYVPPELRKIIEAEKRRAAKITANLRISEIAQFMANGPGTTLPVLPSKPTQSLQVKQKEKNALLFNKALQQKLQNTEENTWA</sequence>
<feature type="compositionally biased region" description="Basic and acidic residues" evidence="1">
    <location>
        <begin position="1"/>
        <end position="11"/>
    </location>
</feature>
<feature type="region of interest" description="Disordered" evidence="1">
    <location>
        <begin position="46"/>
        <end position="79"/>
    </location>
</feature>
<name>A0A420HLE6_9PEZI</name>
<keyword evidence="3" id="KW-1185">Reference proteome</keyword>
<evidence type="ECO:0000313" key="3">
    <source>
        <dbReference type="Proteomes" id="UP000286134"/>
    </source>
</evidence>